<evidence type="ECO:0000256" key="9">
    <source>
        <dbReference type="SAM" id="Phobius"/>
    </source>
</evidence>
<dbReference type="Gene3D" id="1.10.220.100">
    <property type="entry name" value="conserved c-terminal region of ge- 1"/>
    <property type="match status" value="1"/>
</dbReference>
<feature type="compositionally biased region" description="Polar residues" evidence="8">
    <location>
        <begin position="914"/>
        <end position="928"/>
    </location>
</feature>
<feature type="region of interest" description="Disordered" evidence="8">
    <location>
        <begin position="700"/>
        <end position="752"/>
    </location>
</feature>
<dbReference type="Pfam" id="PF16529">
    <property type="entry name" value="Ge1_WD40"/>
    <property type="match status" value="1"/>
</dbReference>
<dbReference type="PROSITE" id="PS50082">
    <property type="entry name" value="WD_REPEATS_2"/>
    <property type="match status" value="1"/>
</dbReference>
<keyword evidence="13" id="KW-1185">Reference proteome</keyword>
<keyword evidence="4 7" id="KW-0853">WD repeat</keyword>
<dbReference type="GO" id="GO:0031087">
    <property type="term" value="P:deadenylation-independent decapping of nuclear-transcribed mRNA"/>
    <property type="evidence" value="ECO:0007669"/>
    <property type="project" value="InterPro"/>
</dbReference>
<comment type="subcellular location">
    <subcellularLocation>
        <location evidence="1">Cytoplasm</location>
        <location evidence="1">P-body</location>
    </subcellularLocation>
</comment>
<dbReference type="STRING" id="542762.A0A4S4D6X9"/>
<reference evidence="12 13" key="1">
    <citation type="journal article" date="2018" name="Proc. Natl. Acad. Sci. U.S.A.">
        <title>Draft genome sequence of Camellia sinensis var. sinensis provides insights into the evolution of the tea genome and tea quality.</title>
        <authorList>
            <person name="Wei C."/>
            <person name="Yang H."/>
            <person name="Wang S."/>
            <person name="Zhao J."/>
            <person name="Liu C."/>
            <person name="Gao L."/>
            <person name="Xia E."/>
            <person name="Lu Y."/>
            <person name="Tai Y."/>
            <person name="She G."/>
            <person name="Sun J."/>
            <person name="Cao H."/>
            <person name="Tong W."/>
            <person name="Gao Q."/>
            <person name="Li Y."/>
            <person name="Deng W."/>
            <person name="Jiang X."/>
            <person name="Wang W."/>
            <person name="Chen Q."/>
            <person name="Zhang S."/>
            <person name="Li H."/>
            <person name="Wu J."/>
            <person name="Wang P."/>
            <person name="Li P."/>
            <person name="Shi C."/>
            <person name="Zheng F."/>
            <person name="Jian J."/>
            <person name="Huang B."/>
            <person name="Shan D."/>
            <person name="Shi M."/>
            <person name="Fang C."/>
            <person name="Yue Y."/>
            <person name="Li F."/>
            <person name="Li D."/>
            <person name="Wei S."/>
            <person name="Han B."/>
            <person name="Jiang C."/>
            <person name="Yin Y."/>
            <person name="Xia T."/>
            <person name="Zhang Z."/>
            <person name="Bennetzen J.L."/>
            <person name="Zhao S."/>
            <person name="Wan X."/>
        </authorList>
    </citation>
    <scope>NUCLEOTIDE SEQUENCE [LARGE SCALE GENOMIC DNA]</scope>
    <source>
        <strain evidence="13">cv. Shuchazao</strain>
        <tissue evidence="12">Leaf</tissue>
    </source>
</reference>
<keyword evidence="9" id="KW-1133">Transmembrane helix</keyword>
<evidence type="ECO:0000256" key="6">
    <source>
        <dbReference type="ARBA" id="ARBA00023054"/>
    </source>
</evidence>
<name>A0A4S4D6X9_CAMSN</name>
<keyword evidence="9" id="KW-0812">Transmembrane</keyword>
<dbReference type="SUPFAM" id="SSF50978">
    <property type="entry name" value="WD40 repeat-like"/>
    <property type="match status" value="1"/>
</dbReference>
<dbReference type="SMART" id="SM00320">
    <property type="entry name" value="WD40"/>
    <property type="match status" value="2"/>
</dbReference>
<evidence type="ECO:0000259" key="11">
    <source>
        <dbReference type="Pfam" id="PF21289"/>
    </source>
</evidence>
<evidence type="ECO:0000313" key="13">
    <source>
        <dbReference type="Proteomes" id="UP000306102"/>
    </source>
</evidence>
<dbReference type="InterPro" id="IPR015943">
    <property type="entry name" value="WD40/YVTN_repeat-like_dom_sf"/>
</dbReference>
<proteinExistence type="inferred from homology"/>
<feature type="region of interest" description="Disordered" evidence="8">
    <location>
        <begin position="914"/>
        <end position="968"/>
    </location>
</feature>
<dbReference type="FunFam" id="1.10.220.100:FF:000001">
    <property type="entry name" value="Enhancer of mRNA-decapping protein 4"/>
    <property type="match status" value="1"/>
</dbReference>
<sequence length="1539" mass="168134">MASPGNPNQARVPFENHKFFKPSPNLPSQTPTTNLSSSPFTPPSYPPLPSASYPPPTGPYSYPPQTTQTQFHHPQFHIPTPFSQQDHILHLSNLHQRSVSYPTPPLQPPPQNTNAGARLMALLSAPPSGLEIGHQPMLPLPPIQPSSSGSSEFSIPPNVPMLNSVPLVPNVNPGLIPHSVPMHMLSSKLPKGRHLIGDRVVYDIDARLEGEVQPQLEVTPITKYVSDPGLVLGRQIAVNKTYICYGLKMGAVRVLNINTALRSLLKGLTQSFRLPRSYCKCLGCTSVDGRVYVWKITEGPDEEDKPQITGKLVVAIQIVGEGESVLPREVLVVGIGKSVLRIDTMKAGKGEVYSAEVPLKCPIDHLIDGVQYVGKHEGEVTDLSMCQWMTTRLVSASTDGTIKIWEDRRAQPLVVLRPHDGQPVNSVTFLTGPHHPDHIILVTAGPLNREVKVWALESEEGWLLPSDAESWHCTQTLNLKSSAESRVEEVFFNQVVALSQAGILLLANAKKNAIYAVHLEYGPNPSATRMDYIAEFTVTMPILSFTGTSDLLPHGVHNVQVYCVQTQAIQQYALDLSQCLPPLLDDVVSERLDSSVLRNVTSTEGFATMEPYVSKPTEIQMSSSAPKASIHDTGSESALTVRHPLHSPSMEAATSAEFTTLSMESRPTPISNVSSNDDIPCVASPPLPLSPRVSRKLSGFRSPTNGFEPGLVLDDSGGDQEVSEYSVDRQTDSIHTNFSDVPSLDDDSRNNENKVARDDISSFLNHPMNFKHPTHLVTPSEILRAASSTETALVAEQKTKEEPNIQDVVINSNVHNVEVEVKVVGETGFSQKNEIGSLRKTHNLVPENKVKAFCSQASDLGIEMARECGALSSEMYIAEESHQLNGANVSEELTQPSNAEDEVHDFTRDISRKNANSAMPATVSQPVAQITKAKKQKGKNTQGSCPSSPSPSAFNSADSSSEPGVSSSIPSAEAGFSQIMIMQEMLNQVCPVILIFLVIVSVEGLFIFFWTIDDRQITYCCHANGYGHVYVVPSTGYVSYRSWMQETATTPIVHADSSVLVVVVPWLFSFFWTIDDHRITYCCHANGYGHVYLVPFSGFVSYRSWMQETATTSIAHADSSILVLTTMQKEMQKQMSVMVTVLVTKEGKRLETALGRSMEKAVKANTDALWAHFQEENAKQEKLVRERTQQITSLITNCINKDLPAMVEKTVKKELAAVGPAVARAISPAIEKTISTAITEAFQRGVGDKAVNQLEKSVNSKLEATVARQIQAQFQTSGKQALQDALKSSLEASVIPAFEMSCKAMFEQVDATFQKGMIEHATVAQQQFESTHSPLALALRDAINSASSVTQTLSGELADGQRNLVALAVAGANSKAVNPLVTQLNNGPLGGLHDKIEAPLDPTKELSRLISERKYEEAFTAALQRSDVFIVSWLCSQVDLQGILSMIPLPLSQGVLLSLLQQLACDISKDSSRKLVWMTDVAVAINPADPMIAMHVRPIFEQVYKILNHHRSLPTTSGTEISSIRLVMHVINSMLMTCK</sequence>
<keyword evidence="6" id="KW-0175">Coiled coil</keyword>
<organism evidence="12 13">
    <name type="scientific">Camellia sinensis var. sinensis</name>
    <name type="common">China tea</name>
    <dbReference type="NCBI Taxonomy" id="542762"/>
    <lineage>
        <taxon>Eukaryota</taxon>
        <taxon>Viridiplantae</taxon>
        <taxon>Streptophyta</taxon>
        <taxon>Embryophyta</taxon>
        <taxon>Tracheophyta</taxon>
        <taxon>Spermatophyta</taxon>
        <taxon>Magnoliopsida</taxon>
        <taxon>eudicotyledons</taxon>
        <taxon>Gunneridae</taxon>
        <taxon>Pentapetalae</taxon>
        <taxon>asterids</taxon>
        <taxon>Ericales</taxon>
        <taxon>Theaceae</taxon>
        <taxon>Camellia</taxon>
    </lineage>
</organism>
<keyword evidence="9" id="KW-0472">Membrane</keyword>
<dbReference type="InterPro" id="IPR036322">
    <property type="entry name" value="WD40_repeat_dom_sf"/>
</dbReference>
<evidence type="ECO:0000256" key="5">
    <source>
        <dbReference type="ARBA" id="ARBA00022737"/>
    </source>
</evidence>
<feature type="compositionally biased region" description="Polar residues" evidence="8">
    <location>
        <begin position="26"/>
        <end position="35"/>
    </location>
</feature>
<protein>
    <submittedName>
        <fullName evidence="12">Uncharacterized protein</fullName>
    </submittedName>
</protein>
<dbReference type="InterPro" id="IPR045152">
    <property type="entry name" value="EDC4-like"/>
</dbReference>
<feature type="domain" description="Enhancer of mRNA-decapping protein 4 C-terminal" evidence="11">
    <location>
        <begin position="1408"/>
        <end position="1510"/>
    </location>
</feature>
<dbReference type="Gene3D" id="2.130.10.10">
    <property type="entry name" value="YVTN repeat-like/Quinoprotein amine dehydrogenase"/>
    <property type="match status" value="1"/>
</dbReference>
<dbReference type="InterPro" id="IPR049404">
    <property type="entry name" value="EDC4_C"/>
</dbReference>
<feature type="transmembrane region" description="Helical" evidence="9">
    <location>
        <begin position="989"/>
        <end position="1012"/>
    </location>
</feature>
<dbReference type="Proteomes" id="UP000306102">
    <property type="component" value="Unassembled WGS sequence"/>
</dbReference>
<evidence type="ECO:0000256" key="7">
    <source>
        <dbReference type="PROSITE-ProRule" id="PRU00221"/>
    </source>
</evidence>
<evidence type="ECO:0000256" key="3">
    <source>
        <dbReference type="ARBA" id="ARBA00022490"/>
    </source>
</evidence>
<dbReference type="InterPro" id="IPR044938">
    <property type="entry name" value="EDC4_C_sf"/>
</dbReference>
<evidence type="ECO:0000259" key="10">
    <source>
        <dbReference type="Pfam" id="PF16529"/>
    </source>
</evidence>
<evidence type="ECO:0000313" key="12">
    <source>
        <dbReference type="EMBL" id="THF98087.1"/>
    </source>
</evidence>
<dbReference type="PANTHER" id="PTHR15598">
    <property type="entry name" value="ENHANCER OF MRNA-DECAPPING PROTEIN 4"/>
    <property type="match status" value="1"/>
</dbReference>
<comment type="caution">
    <text evidence="12">The sequence shown here is derived from an EMBL/GenBank/DDBJ whole genome shotgun (WGS) entry which is preliminary data.</text>
</comment>
<dbReference type="InterPro" id="IPR032401">
    <property type="entry name" value="EDC4_WD40"/>
</dbReference>
<evidence type="ECO:0000256" key="8">
    <source>
        <dbReference type="SAM" id="MobiDB-lite"/>
    </source>
</evidence>
<feature type="compositionally biased region" description="Pro residues" evidence="8">
    <location>
        <begin position="40"/>
        <end position="62"/>
    </location>
</feature>
<feature type="domain" description="Enhancer of mRNA-decapping protein 4 WD40 repeat region" evidence="10">
    <location>
        <begin position="375"/>
        <end position="519"/>
    </location>
</feature>
<dbReference type="PANTHER" id="PTHR15598:SF5">
    <property type="entry name" value="ENHANCER OF MRNA-DECAPPING PROTEIN 4"/>
    <property type="match status" value="1"/>
</dbReference>
<feature type="repeat" description="WD" evidence="7">
    <location>
        <begin position="373"/>
        <end position="415"/>
    </location>
</feature>
<gene>
    <name evidence="12" type="ORF">TEA_027095</name>
</gene>
<keyword evidence="5" id="KW-0677">Repeat</keyword>
<feature type="region of interest" description="Disordered" evidence="8">
    <location>
        <begin position="1"/>
        <end position="66"/>
    </location>
</feature>
<evidence type="ECO:0000256" key="2">
    <source>
        <dbReference type="ARBA" id="ARBA00009639"/>
    </source>
</evidence>
<accession>A0A4S4D6X9</accession>
<feature type="compositionally biased region" description="Low complexity" evidence="8">
    <location>
        <begin position="944"/>
        <end position="968"/>
    </location>
</feature>
<dbReference type="EMBL" id="SDRB02012330">
    <property type="protein sequence ID" value="THF98087.1"/>
    <property type="molecule type" value="Genomic_DNA"/>
</dbReference>
<dbReference type="InterPro" id="IPR001680">
    <property type="entry name" value="WD40_rpt"/>
</dbReference>
<keyword evidence="3" id="KW-0963">Cytoplasm</keyword>
<evidence type="ECO:0000256" key="4">
    <source>
        <dbReference type="ARBA" id="ARBA00022574"/>
    </source>
</evidence>
<comment type="similarity">
    <text evidence="2">Belongs to the WD repeat EDC4 family.</text>
</comment>
<dbReference type="GO" id="GO:0000932">
    <property type="term" value="C:P-body"/>
    <property type="evidence" value="ECO:0007669"/>
    <property type="project" value="UniProtKB-SubCell"/>
</dbReference>
<evidence type="ECO:0000256" key="1">
    <source>
        <dbReference type="ARBA" id="ARBA00004201"/>
    </source>
</evidence>
<dbReference type="Pfam" id="PF21289">
    <property type="entry name" value="EDC4_C"/>
    <property type="match status" value="1"/>
</dbReference>